<keyword evidence="2" id="KW-1185">Reference proteome</keyword>
<accession>A0A4C1TIQ7</accession>
<comment type="caution">
    <text evidence="1">The sequence shown here is derived from an EMBL/GenBank/DDBJ whole genome shotgun (WGS) entry which is preliminary data.</text>
</comment>
<organism evidence="1 2">
    <name type="scientific">Eumeta variegata</name>
    <name type="common">Bagworm moth</name>
    <name type="synonym">Eumeta japonica</name>
    <dbReference type="NCBI Taxonomy" id="151549"/>
    <lineage>
        <taxon>Eukaryota</taxon>
        <taxon>Metazoa</taxon>
        <taxon>Ecdysozoa</taxon>
        <taxon>Arthropoda</taxon>
        <taxon>Hexapoda</taxon>
        <taxon>Insecta</taxon>
        <taxon>Pterygota</taxon>
        <taxon>Neoptera</taxon>
        <taxon>Endopterygota</taxon>
        <taxon>Lepidoptera</taxon>
        <taxon>Glossata</taxon>
        <taxon>Ditrysia</taxon>
        <taxon>Tineoidea</taxon>
        <taxon>Psychidae</taxon>
        <taxon>Oiketicinae</taxon>
        <taxon>Eumeta</taxon>
    </lineage>
</organism>
<evidence type="ECO:0000313" key="1">
    <source>
        <dbReference type="EMBL" id="GBP14005.1"/>
    </source>
</evidence>
<sequence>MCRNINSGPGPVFDFDPDHALDSSLSLTPKFDPGPILSFVSDAFSRFCSPSRFRLGTATGRGSNLSQLLPPLCRSNALGNGGYCARASFRKRWVFKKISTASLLALTAIVKFHLSECKTVRAGRARASDSETYGRLHMDARLRVP</sequence>
<dbReference type="Proteomes" id="UP000299102">
    <property type="component" value="Unassembled WGS sequence"/>
</dbReference>
<reference evidence="1 2" key="1">
    <citation type="journal article" date="2019" name="Commun. Biol.">
        <title>The bagworm genome reveals a unique fibroin gene that provides high tensile strength.</title>
        <authorList>
            <person name="Kono N."/>
            <person name="Nakamura H."/>
            <person name="Ohtoshi R."/>
            <person name="Tomita M."/>
            <person name="Numata K."/>
            <person name="Arakawa K."/>
        </authorList>
    </citation>
    <scope>NUCLEOTIDE SEQUENCE [LARGE SCALE GENOMIC DNA]</scope>
</reference>
<protein>
    <submittedName>
        <fullName evidence="1">Uncharacterized protein</fullName>
    </submittedName>
</protein>
<dbReference type="AlphaFoldDB" id="A0A4C1TIQ7"/>
<proteinExistence type="predicted"/>
<evidence type="ECO:0000313" key="2">
    <source>
        <dbReference type="Proteomes" id="UP000299102"/>
    </source>
</evidence>
<dbReference type="EMBL" id="BGZK01000061">
    <property type="protein sequence ID" value="GBP14005.1"/>
    <property type="molecule type" value="Genomic_DNA"/>
</dbReference>
<name>A0A4C1TIQ7_EUMVA</name>
<gene>
    <name evidence="1" type="ORF">EVAR_102695_1</name>
</gene>